<evidence type="ECO:0000256" key="4">
    <source>
        <dbReference type="ARBA" id="ARBA00022771"/>
    </source>
</evidence>
<comment type="subcellular location">
    <subcellularLocation>
        <location evidence="1">Cytoplasm</location>
    </subcellularLocation>
</comment>
<keyword evidence="4" id="KW-0863">Zinc-finger</keyword>
<gene>
    <name evidence="8" type="ORF">CTheo_4713</name>
</gene>
<organism evidence="8 9">
    <name type="scientific">Ceratobasidium theobromae</name>
    <dbReference type="NCBI Taxonomy" id="1582974"/>
    <lineage>
        <taxon>Eukaryota</taxon>
        <taxon>Fungi</taxon>
        <taxon>Dikarya</taxon>
        <taxon>Basidiomycota</taxon>
        <taxon>Agaricomycotina</taxon>
        <taxon>Agaricomycetes</taxon>
        <taxon>Cantharellales</taxon>
        <taxon>Ceratobasidiaceae</taxon>
        <taxon>Ceratobasidium</taxon>
    </lineage>
</organism>
<keyword evidence="5" id="KW-0862">Zinc</keyword>
<name>A0A5N5QK27_9AGAM</name>
<proteinExistence type="predicted"/>
<comment type="caution">
    <text evidence="8">The sequence shown here is derived from an EMBL/GenBank/DDBJ whole genome shotgun (WGS) entry which is preliminary data.</text>
</comment>
<dbReference type="GO" id="GO:0008270">
    <property type="term" value="F:zinc ion binding"/>
    <property type="evidence" value="ECO:0007669"/>
    <property type="project" value="UniProtKB-KW"/>
</dbReference>
<evidence type="ECO:0000256" key="6">
    <source>
        <dbReference type="ARBA" id="ARBA00022859"/>
    </source>
</evidence>
<keyword evidence="3" id="KW-0479">Metal-binding</keyword>
<dbReference type="AlphaFoldDB" id="A0A5N5QK27"/>
<protein>
    <submittedName>
        <fullName evidence="8">NFX1-type zinc finger protein</fullName>
    </submittedName>
</protein>
<evidence type="ECO:0000259" key="7">
    <source>
        <dbReference type="PROSITE" id="PS51981"/>
    </source>
</evidence>
<accession>A0A5N5QK27</accession>
<sequence length="540" mass="60472">MHTTLRDLEDDNTLDSMTITLPCRHVFTVETLDGITHLGDFYEKDSDANGRWVKAKTPEASGETRTRPTCPTCRGSIDSLRYGRVCKNSNLAILQHNIASSLSRQLSRAEVKLKVVREGLAEAIINSVKACVGTPTESNAVTDLTTDARQEMTNDLDIVLVREIDRPTPAEAIENIDRLHAFPKSYAKNWRKAVAKVLEPYRVARQVTCERDPAVQAYEASLTRLYHEELEQYGVNMSLGAPQDLEQHCLRLARIRIGQVPPRASLRFVIEAFWITVDILMQLGMAVGKAGEEVRSRDASPGNSGNWDTLAGFFLRQAVKDAETACTLATQSESWNKLIKCQIFALQARYELATHQCRTAINQGALSNNEAREELVEMCERGIKHIEDLRISVPRFYLAKWSAEEVAAKREWLRTNFMQPLAVILKSWESLKQSSSSGQWYQEVTNEERAAILRAMMEGAGHDRLWHTGHFYQCPNGHPYVIGECGGAMQESRCPECGARIGGSHHRSLEGNTHATDFVNLARAGGVAESHWRWGPGQGR</sequence>
<evidence type="ECO:0000313" key="9">
    <source>
        <dbReference type="Proteomes" id="UP000383932"/>
    </source>
</evidence>
<feature type="domain" description="RZ-type" evidence="7">
    <location>
        <begin position="444"/>
        <end position="524"/>
    </location>
</feature>
<dbReference type="GO" id="GO:0005737">
    <property type="term" value="C:cytoplasm"/>
    <property type="evidence" value="ECO:0007669"/>
    <property type="project" value="UniProtKB-SubCell"/>
</dbReference>
<dbReference type="InterPro" id="IPR046439">
    <property type="entry name" value="ZF_RZ_dom"/>
</dbReference>
<evidence type="ECO:0000256" key="5">
    <source>
        <dbReference type="ARBA" id="ARBA00022833"/>
    </source>
</evidence>
<dbReference type="PROSITE" id="PS51981">
    <property type="entry name" value="ZF_RZ"/>
    <property type="match status" value="1"/>
</dbReference>
<dbReference type="EMBL" id="SSOP01000086">
    <property type="protein sequence ID" value="KAB5591848.1"/>
    <property type="molecule type" value="Genomic_DNA"/>
</dbReference>
<keyword evidence="2" id="KW-0963">Cytoplasm</keyword>
<dbReference type="GO" id="GO:0002376">
    <property type="term" value="P:immune system process"/>
    <property type="evidence" value="ECO:0007669"/>
    <property type="project" value="UniProtKB-KW"/>
</dbReference>
<evidence type="ECO:0000256" key="1">
    <source>
        <dbReference type="ARBA" id="ARBA00004496"/>
    </source>
</evidence>
<keyword evidence="6" id="KW-0391">Immunity</keyword>
<dbReference type="OrthoDB" id="2423195at2759"/>
<dbReference type="Pfam" id="PF20173">
    <property type="entry name" value="ZnF_RZ-type"/>
    <property type="match status" value="1"/>
</dbReference>
<keyword evidence="9" id="KW-1185">Reference proteome</keyword>
<evidence type="ECO:0000256" key="2">
    <source>
        <dbReference type="ARBA" id="ARBA00022490"/>
    </source>
</evidence>
<evidence type="ECO:0000256" key="3">
    <source>
        <dbReference type="ARBA" id="ARBA00022723"/>
    </source>
</evidence>
<dbReference type="Proteomes" id="UP000383932">
    <property type="component" value="Unassembled WGS sequence"/>
</dbReference>
<evidence type="ECO:0000313" key="8">
    <source>
        <dbReference type="EMBL" id="KAB5591848.1"/>
    </source>
</evidence>
<reference evidence="8 9" key="1">
    <citation type="journal article" date="2019" name="Fungal Biol. Biotechnol.">
        <title>Draft genome sequence of fastidious pathogen Ceratobasidium theobromae, which causes vascular-streak dieback in Theobroma cacao.</title>
        <authorList>
            <person name="Ali S.S."/>
            <person name="Asman A."/>
            <person name="Shao J."/>
            <person name="Firmansyah A.P."/>
            <person name="Susilo A.W."/>
            <person name="Rosmana A."/>
            <person name="McMahon P."/>
            <person name="Junaid M."/>
            <person name="Guest D."/>
            <person name="Kheng T.Y."/>
            <person name="Meinhardt L.W."/>
            <person name="Bailey B.A."/>
        </authorList>
    </citation>
    <scope>NUCLEOTIDE SEQUENCE [LARGE SCALE GENOMIC DNA]</scope>
    <source>
        <strain evidence="8 9">CT2</strain>
    </source>
</reference>